<dbReference type="InterPro" id="IPR007197">
    <property type="entry name" value="rSAM"/>
</dbReference>
<dbReference type="SUPFAM" id="SSF102114">
    <property type="entry name" value="Radical SAM enzymes"/>
    <property type="match status" value="1"/>
</dbReference>
<dbReference type="NCBIfam" id="TIGR03960">
    <property type="entry name" value="rSAM_fuse_unch"/>
    <property type="match status" value="1"/>
</dbReference>
<evidence type="ECO:0000313" key="3">
    <source>
        <dbReference type="Proteomes" id="UP000005778"/>
    </source>
</evidence>
<keyword evidence="3" id="KW-1185">Reference proteome</keyword>
<reference evidence="2 3" key="2">
    <citation type="submission" date="2012-02" db="EMBL/GenBank/DDBJ databases">
        <title>Improved High-Quality Draft sequence of Desulfobacter postgatei 2ac9.</title>
        <authorList>
            <consortium name="US DOE Joint Genome Institute"/>
            <person name="Lucas S."/>
            <person name="Han J."/>
            <person name="Lapidus A."/>
            <person name="Cheng J.-F."/>
            <person name="Goodwin L."/>
            <person name="Pitluck S."/>
            <person name="Peters L."/>
            <person name="Ovchinnikova G."/>
            <person name="Held B."/>
            <person name="Detter J.C."/>
            <person name="Han C."/>
            <person name="Tapia R."/>
            <person name="Land M."/>
            <person name="Hauser L."/>
            <person name="Kyrpides N."/>
            <person name="Ivanova N."/>
            <person name="Pagani I."/>
            <person name="Orellana R."/>
            <person name="Lovley D."/>
            <person name="Woyke T."/>
        </authorList>
    </citation>
    <scope>NUCLEOTIDE SEQUENCE [LARGE SCALE GENOMIC DNA]</scope>
    <source>
        <strain evidence="2 3">2ac9</strain>
    </source>
</reference>
<name>I5AYG6_9BACT</name>
<evidence type="ECO:0000259" key="1">
    <source>
        <dbReference type="PROSITE" id="PS51918"/>
    </source>
</evidence>
<gene>
    <name evidence="2" type="ORF">DespoDRAFT_00240</name>
</gene>
<protein>
    <submittedName>
        <fullName evidence="2">Radical SAM-linked protein/radical SAM family uncharacterized protein</fullName>
    </submittedName>
</protein>
<dbReference type="OrthoDB" id="9806827at2"/>
<dbReference type="Pfam" id="PF19864">
    <property type="entry name" value="Radical_SAM_N2"/>
    <property type="match status" value="1"/>
</dbReference>
<dbReference type="InterPro" id="IPR018768">
    <property type="entry name" value="DUF2344"/>
</dbReference>
<dbReference type="GO" id="GO:0003824">
    <property type="term" value="F:catalytic activity"/>
    <property type="evidence" value="ECO:0007669"/>
    <property type="project" value="InterPro"/>
</dbReference>
<organism evidence="2 3">
    <name type="scientific">Desulfobacter postgatei 2ac9</name>
    <dbReference type="NCBI Taxonomy" id="879212"/>
    <lineage>
        <taxon>Bacteria</taxon>
        <taxon>Pseudomonadati</taxon>
        <taxon>Thermodesulfobacteriota</taxon>
        <taxon>Desulfobacteria</taxon>
        <taxon>Desulfobacterales</taxon>
        <taxon>Desulfobacteraceae</taxon>
        <taxon>Desulfobacter</taxon>
    </lineage>
</organism>
<dbReference type="EMBL" id="CM001488">
    <property type="protein sequence ID" value="EIM62279.1"/>
    <property type="molecule type" value="Genomic_DNA"/>
</dbReference>
<dbReference type="InterPro" id="IPR058240">
    <property type="entry name" value="rSAM_sf"/>
</dbReference>
<accession>I5AYG6</accession>
<dbReference type="InterPro" id="IPR023404">
    <property type="entry name" value="rSAM_horseshoe"/>
</dbReference>
<dbReference type="InterPro" id="IPR045784">
    <property type="entry name" value="Radical_SAM_N2"/>
</dbReference>
<dbReference type="Pfam" id="PF10105">
    <property type="entry name" value="DUF2344"/>
    <property type="match status" value="1"/>
</dbReference>
<reference evidence="2 3" key="1">
    <citation type="submission" date="2011-09" db="EMBL/GenBank/DDBJ databases">
        <authorList>
            <consortium name="US DOE Joint Genome Institute (JGI-PGF)"/>
            <person name="Lucas S."/>
            <person name="Han J."/>
            <person name="Lapidus A."/>
            <person name="Cheng J.-F."/>
            <person name="Goodwin L."/>
            <person name="Pitluck S."/>
            <person name="Peters L."/>
            <person name="Land M.L."/>
            <person name="Hauser L."/>
            <person name="Orellana R."/>
            <person name="Lovley D."/>
            <person name="Woyke T.J."/>
        </authorList>
    </citation>
    <scope>NUCLEOTIDE SEQUENCE [LARGE SCALE GENOMIC DNA]</scope>
    <source>
        <strain evidence="2 3">2ac9</strain>
    </source>
</reference>
<proteinExistence type="predicted"/>
<dbReference type="SFLD" id="SFLDS00029">
    <property type="entry name" value="Radical_SAM"/>
    <property type="match status" value="1"/>
</dbReference>
<dbReference type="eggNOG" id="COG5011">
    <property type="taxonomic scope" value="Bacteria"/>
</dbReference>
<dbReference type="CDD" id="cd01335">
    <property type="entry name" value="Radical_SAM"/>
    <property type="match status" value="1"/>
</dbReference>
<feature type="domain" description="Radical SAM core" evidence="1">
    <location>
        <begin position="253"/>
        <end position="483"/>
    </location>
</feature>
<dbReference type="PANTHER" id="PTHR42731">
    <property type="entry name" value="SLL1084 PROTEIN"/>
    <property type="match status" value="1"/>
</dbReference>
<dbReference type="RefSeq" id="WP_004070718.1">
    <property type="nucleotide sequence ID" value="NZ_CM001488.1"/>
</dbReference>
<dbReference type="STRING" id="879212.DespoDRAFT_00240"/>
<dbReference type="Proteomes" id="UP000005778">
    <property type="component" value="Chromosome"/>
</dbReference>
<dbReference type="HOGENOM" id="CLU_011543_4_0_7"/>
<dbReference type="Gene3D" id="3.80.30.20">
    <property type="entry name" value="tm_1862 like domain"/>
    <property type="match status" value="1"/>
</dbReference>
<sequence length="843" mass="95340">MHEKNYQYILNRVQTPTRYSGNEINTVKKDLSQVDLTFALAFPDLYEIGTSHFGLQILYSILNNREDIAAERFFAPAPDMEALMREKKVPCLSMETRTPLDQFDIIGVSLLYELNFTNILTLFDLSGIPFYADQRDDTFPLIIAGGPCAFNPEPLADFFDAFVIGDGEQVITRVADAVIAFKKQGDGKKKTLLRILSRIEGVYVPSFFTVFRDGEGHQVLTPLYEDHSLIRRAILTELTVEDFPISPIVPFGKPVHDRLRLEIARGCSRGCRFCQAGMIYRPVRERSLEDLLKITQKSLANTGYSDISLLSLSTGDYSQLPTLMEELLLLSQGQCNAISLPSIRAEKLTPQLMELIKSVRKTGFTIAPEAGTQRLRDIINKNLTEESIAKTVENALSLGWKNIKLYFMTGLPFEQMDDIQGIADLSRRLASKYTKGKQMINVSVTCFIPKAHTPFQRHAQMTLEQTREKLQYLKDNLRHPKVNLKWQDPKMSLLEGVWARGDRALSPLLIKAFELGCRLDGWSDRFNFSLWEQAFEATGIDPAFYTSRQRTPGEPLPWDHIDSGIKKAFLESELKKAEQIALTPDCRENACTGCGICNFKTIAPVVQKNNAAQDALSDKSPDKRIGAQPARLPDDAFIKYELKFSKLEDARFFGHLEMATIFERAVKRTGFAVKYSKGFNPSMRISFATALPLGMESEEETLYIYLEKGLKPHRIISGLNTQLPRGIEITNCTLFRKSPQTPIPRDRDTYEISFEAPCIGQPDLDRFLALSEFMVEDISKKGKIRKTNLRKALSSVRLISPIRLEMTLTSYNERIVRPAEILAGGFDVDDTVVQDARIKKLKG</sequence>
<dbReference type="eggNOG" id="COG1032">
    <property type="taxonomic scope" value="Bacteria"/>
</dbReference>
<dbReference type="SFLD" id="SFLDG01082">
    <property type="entry name" value="B12-binding_domain_containing"/>
    <property type="match status" value="1"/>
</dbReference>
<dbReference type="InterPro" id="IPR023862">
    <property type="entry name" value="CHP03960_rSAM"/>
</dbReference>
<dbReference type="PROSITE" id="PS51918">
    <property type="entry name" value="RADICAL_SAM"/>
    <property type="match status" value="1"/>
</dbReference>
<dbReference type="PANTHER" id="PTHR42731:SF1">
    <property type="entry name" value="RADICAL SAM DOMAIN PROTEIN"/>
    <property type="match status" value="1"/>
</dbReference>
<dbReference type="InterPro" id="IPR006638">
    <property type="entry name" value="Elp3/MiaA/NifB-like_rSAM"/>
</dbReference>
<dbReference type="Pfam" id="PF04055">
    <property type="entry name" value="Radical_SAM"/>
    <property type="match status" value="1"/>
</dbReference>
<dbReference type="AlphaFoldDB" id="I5AYG6"/>
<evidence type="ECO:0000313" key="2">
    <source>
        <dbReference type="EMBL" id="EIM62279.1"/>
    </source>
</evidence>
<dbReference type="GO" id="GO:0051536">
    <property type="term" value="F:iron-sulfur cluster binding"/>
    <property type="evidence" value="ECO:0007669"/>
    <property type="project" value="InterPro"/>
</dbReference>
<dbReference type="SMART" id="SM00729">
    <property type="entry name" value="Elp3"/>
    <property type="match status" value="1"/>
</dbReference>
<dbReference type="NCBIfam" id="TIGR03936">
    <property type="entry name" value="sam_1_link_chp"/>
    <property type="match status" value="1"/>
</dbReference>